<name>A0A6A5RYH1_9PLEO</name>
<evidence type="ECO:0000256" key="1">
    <source>
        <dbReference type="SAM" id="MobiDB-lite"/>
    </source>
</evidence>
<dbReference type="AlphaFoldDB" id="A0A6A5RYH1"/>
<feature type="compositionally biased region" description="Low complexity" evidence="1">
    <location>
        <begin position="100"/>
        <end position="109"/>
    </location>
</feature>
<dbReference type="EMBL" id="ML978959">
    <property type="protein sequence ID" value="KAF1932264.1"/>
    <property type="molecule type" value="Genomic_DNA"/>
</dbReference>
<keyword evidence="3" id="KW-1185">Reference proteome</keyword>
<protein>
    <submittedName>
        <fullName evidence="2">Uncharacterized protein</fullName>
    </submittedName>
</protein>
<organism evidence="2 3">
    <name type="scientific">Didymella exigua CBS 183.55</name>
    <dbReference type="NCBI Taxonomy" id="1150837"/>
    <lineage>
        <taxon>Eukaryota</taxon>
        <taxon>Fungi</taxon>
        <taxon>Dikarya</taxon>
        <taxon>Ascomycota</taxon>
        <taxon>Pezizomycotina</taxon>
        <taxon>Dothideomycetes</taxon>
        <taxon>Pleosporomycetidae</taxon>
        <taxon>Pleosporales</taxon>
        <taxon>Pleosporineae</taxon>
        <taxon>Didymellaceae</taxon>
        <taxon>Didymella</taxon>
    </lineage>
</organism>
<dbReference type="RefSeq" id="XP_033452512.1">
    <property type="nucleotide sequence ID" value="XM_033591282.1"/>
</dbReference>
<reference evidence="2" key="1">
    <citation type="journal article" date="2020" name="Stud. Mycol.">
        <title>101 Dothideomycetes genomes: a test case for predicting lifestyles and emergence of pathogens.</title>
        <authorList>
            <person name="Haridas S."/>
            <person name="Albert R."/>
            <person name="Binder M."/>
            <person name="Bloem J."/>
            <person name="Labutti K."/>
            <person name="Salamov A."/>
            <person name="Andreopoulos B."/>
            <person name="Baker S."/>
            <person name="Barry K."/>
            <person name="Bills G."/>
            <person name="Bluhm B."/>
            <person name="Cannon C."/>
            <person name="Castanera R."/>
            <person name="Culley D."/>
            <person name="Daum C."/>
            <person name="Ezra D."/>
            <person name="Gonzalez J."/>
            <person name="Henrissat B."/>
            <person name="Kuo A."/>
            <person name="Liang C."/>
            <person name="Lipzen A."/>
            <person name="Lutzoni F."/>
            <person name="Magnuson J."/>
            <person name="Mondo S."/>
            <person name="Nolan M."/>
            <person name="Ohm R."/>
            <person name="Pangilinan J."/>
            <person name="Park H.-J."/>
            <person name="Ramirez L."/>
            <person name="Alfaro M."/>
            <person name="Sun H."/>
            <person name="Tritt A."/>
            <person name="Yoshinaga Y."/>
            <person name="Zwiers L.-H."/>
            <person name="Turgeon B."/>
            <person name="Goodwin S."/>
            <person name="Spatafora J."/>
            <person name="Crous P."/>
            <person name="Grigoriev I."/>
        </authorList>
    </citation>
    <scope>NUCLEOTIDE SEQUENCE</scope>
    <source>
        <strain evidence="2">CBS 183.55</strain>
    </source>
</reference>
<sequence length="285" mass="31819">MTELLRSELKEKMAALKSLYASRHYSQCAKFGELLLSEKHDETHPLHLAHLSFYTALAHDTLAREATLKNRWEELRLAESHYNAAILALSPLQSPTQCDPWSPNSSTTSPPSPYPRRRGSIYSNRSAASSVTSLGDEDAYQTSATPSPKRESRHERNDSAVQESTVSQTRAHAMPTSPSRPQSAQQFYVTANISSFVRLIESHVSDVREQRSRTASVPAVHFMVPPSRRSPTKATARQSGPLSDDGEDSAMKAIRESRRNVSFRPRFDPTRTQKLCNEALAELAE</sequence>
<feature type="compositionally biased region" description="Basic and acidic residues" evidence="1">
    <location>
        <begin position="148"/>
        <end position="158"/>
    </location>
</feature>
<dbReference type="Proteomes" id="UP000800082">
    <property type="component" value="Unassembled WGS sequence"/>
</dbReference>
<feature type="compositionally biased region" description="Polar residues" evidence="1">
    <location>
        <begin position="121"/>
        <end position="133"/>
    </location>
</feature>
<proteinExistence type="predicted"/>
<dbReference type="OrthoDB" id="3641178at2759"/>
<accession>A0A6A5RYH1</accession>
<evidence type="ECO:0000313" key="2">
    <source>
        <dbReference type="EMBL" id="KAF1932264.1"/>
    </source>
</evidence>
<dbReference type="GeneID" id="54348950"/>
<gene>
    <name evidence="2" type="ORF">M421DRAFT_416986</name>
</gene>
<feature type="compositionally biased region" description="Polar residues" evidence="1">
    <location>
        <begin position="159"/>
        <end position="184"/>
    </location>
</feature>
<evidence type="ECO:0000313" key="3">
    <source>
        <dbReference type="Proteomes" id="UP000800082"/>
    </source>
</evidence>
<feature type="region of interest" description="Disordered" evidence="1">
    <location>
        <begin position="96"/>
        <end position="184"/>
    </location>
</feature>
<feature type="region of interest" description="Disordered" evidence="1">
    <location>
        <begin position="223"/>
        <end position="250"/>
    </location>
</feature>
<feature type="compositionally biased region" description="Polar residues" evidence="1">
    <location>
        <begin position="232"/>
        <end position="241"/>
    </location>
</feature>